<keyword evidence="7 9" id="KW-0326">Glycosidase</keyword>
<dbReference type="CDD" id="cd07999">
    <property type="entry name" value="GH7_CBH_EG"/>
    <property type="match status" value="1"/>
</dbReference>
<evidence type="ECO:0000256" key="5">
    <source>
        <dbReference type="ARBA" id="ARBA00023001"/>
    </source>
</evidence>
<name>A0A086T3X5_HAPC1</name>
<comment type="caution">
    <text evidence="11">The sequence shown here is derived from an EMBL/GenBank/DDBJ whole genome shotgun (WGS) entry which is preliminary data.</text>
</comment>
<keyword evidence="12" id="KW-1185">Reference proteome</keyword>
<dbReference type="PRINTS" id="PR00734">
    <property type="entry name" value="GLHYDRLASE7"/>
</dbReference>
<dbReference type="PANTHER" id="PTHR33753:SF2">
    <property type="entry name" value="GLYCOSIDE HYDROLASE FAMILY 7 PROTEIN"/>
    <property type="match status" value="1"/>
</dbReference>
<keyword evidence="8 9" id="KW-0624">Polysaccharide degradation</keyword>
<dbReference type="HOGENOM" id="CLU_020817_3_2_1"/>
<dbReference type="InterPro" id="IPR001722">
    <property type="entry name" value="Glyco_hydro_7"/>
</dbReference>
<accession>A0A086T3X5</accession>
<dbReference type="PANTHER" id="PTHR33753">
    <property type="entry name" value="1,4-BETA-D-GLUCAN CELLOBIOHYDROLASE B"/>
    <property type="match status" value="1"/>
</dbReference>
<keyword evidence="4 9" id="KW-0378">Hydrolase</keyword>
<evidence type="ECO:0000256" key="10">
    <source>
        <dbReference type="SAM" id="SignalP"/>
    </source>
</evidence>
<evidence type="ECO:0000256" key="4">
    <source>
        <dbReference type="ARBA" id="ARBA00022801"/>
    </source>
</evidence>
<evidence type="ECO:0000313" key="12">
    <source>
        <dbReference type="Proteomes" id="UP000029964"/>
    </source>
</evidence>
<organism evidence="11 12">
    <name type="scientific">Hapsidospora chrysogenum (strain ATCC 11550 / CBS 779.69 / DSM 880 / IAM 14645 / JCM 23072 / IMI 49137)</name>
    <name type="common">Acremonium chrysogenum</name>
    <dbReference type="NCBI Taxonomy" id="857340"/>
    <lineage>
        <taxon>Eukaryota</taxon>
        <taxon>Fungi</taxon>
        <taxon>Dikarya</taxon>
        <taxon>Ascomycota</taxon>
        <taxon>Pezizomycotina</taxon>
        <taxon>Sordariomycetes</taxon>
        <taxon>Hypocreomycetidae</taxon>
        <taxon>Hypocreales</taxon>
        <taxon>Bionectriaceae</taxon>
        <taxon>Hapsidospora</taxon>
    </lineage>
</organism>
<dbReference type="AlphaFoldDB" id="A0A086T3X5"/>
<evidence type="ECO:0000313" key="11">
    <source>
        <dbReference type="EMBL" id="KFH44057.1"/>
    </source>
</evidence>
<dbReference type="EC" id="3.2.1.-" evidence="9"/>
<feature type="signal peptide" evidence="10">
    <location>
        <begin position="1"/>
        <end position="15"/>
    </location>
</feature>
<evidence type="ECO:0000256" key="9">
    <source>
        <dbReference type="RuleBase" id="RU361164"/>
    </source>
</evidence>
<comment type="catalytic activity">
    <reaction evidence="1">
        <text>Hydrolysis of (1-&gt;4)-beta-D-glucosidic linkages in cellulose and cellotetraose, releasing cellobiose from the non-reducing ends of the chains.</text>
        <dbReference type="EC" id="3.2.1.91"/>
    </reaction>
</comment>
<keyword evidence="3 10" id="KW-0732">Signal</keyword>
<keyword evidence="6" id="KW-0119">Carbohydrate metabolism</keyword>
<dbReference type="InterPro" id="IPR037019">
    <property type="entry name" value="Glyco_hydro_7_sf"/>
</dbReference>
<evidence type="ECO:0000256" key="7">
    <source>
        <dbReference type="ARBA" id="ARBA00023295"/>
    </source>
</evidence>
<proteinExistence type="inferred from homology"/>
<dbReference type="Pfam" id="PF00840">
    <property type="entry name" value="Glyco_hydro_7"/>
    <property type="match status" value="1"/>
</dbReference>
<evidence type="ECO:0000256" key="6">
    <source>
        <dbReference type="ARBA" id="ARBA00023277"/>
    </source>
</evidence>
<keyword evidence="5 9" id="KW-0136">Cellulose degradation</keyword>
<dbReference type="OrthoDB" id="412382at2759"/>
<sequence>MLTLAALSLLSVATAQKVGSETAESHPSFTWTKCTGPGACETIDTEVVIDSNWRWTHGVDSMENCYDGNDWTDVCSSNDDCAENCVIEGADYEGTYGASTSGDALTLKFVTEHEYGKNVGSRLYLLEDPDTYQMFDLIGNEFTFDVDLSTVACGMNSALYFVAMEPDGGMSSYPANEAGAHYGTGYCDAQCARDLKWIGGQGNFEGWEPSSSDASAGVGKLGSCCAEIDVWESNSHSFALTPHACEVGNNGYHVCEDQDCGGTYSDDRYAGHCDANGCDYNPFRMGNKDFYGAGKTLDTTKPFTVVTQFEAQNLHQFFIQDGTKIEIPGPTWSGLPADSSDINPALCDALFDVFEEDTDRYADVGGWTAMEEALSLPMVLVMSIWADHYANMLWLDGLWPRDAPEDQPGALRGDCPADSGVPDEVIEEHADAYVTWSNIRFGPIGSTTDV</sequence>
<comment type="similarity">
    <text evidence="2 9">Belongs to the glycosyl hydrolase 7 (cellulase C) family.</text>
</comment>
<dbReference type="GO" id="GO:0016162">
    <property type="term" value="F:cellulose 1,4-beta-cellobiosidase activity"/>
    <property type="evidence" value="ECO:0007669"/>
    <property type="project" value="UniProtKB-EC"/>
</dbReference>
<dbReference type="STRING" id="857340.A0A086T3X5"/>
<dbReference type="Gene3D" id="2.70.100.10">
    <property type="entry name" value="Glycoside hydrolase, family 7, domain"/>
    <property type="match status" value="1"/>
</dbReference>
<protein>
    <recommendedName>
        <fullName evidence="9">Glucanase</fullName>
        <ecNumber evidence="9">3.2.1.-</ecNumber>
    </recommendedName>
</protein>
<evidence type="ECO:0000256" key="1">
    <source>
        <dbReference type="ARBA" id="ARBA00001641"/>
    </source>
</evidence>
<dbReference type="InterPro" id="IPR013320">
    <property type="entry name" value="ConA-like_dom_sf"/>
</dbReference>
<evidence type="ECO:0000256" key="2">
    <source>
        <dbReference type="ARBA" id="ARBA00006044"/>
    </source>
</evidence>
<evidence type="ECO:0000256" key="8">
    <source>
        <dbReference type="ARBA" id="ARBA00023326"/>
    </source>
</evidence>
<dbReference type="EMBL" id="JPKY01000055">
    <property type="protein sequence ID" value="KFH44057.1"/>
    <property type="molecule type" value="Genomic_DNA"/>
</dbReference>
<evidence type="ECO:0000256" key="3">
    <source>
        <dbReference type="ARBA" id="ARBA00022729"/>
    </source>
</evidence>
<reference evidence="12" key="1">
    <citation type="journal article" date="2014" name="Genome Announc.">
        <title>Genome sequence and annotation of Acremonium chrysogenum, producer of the beta-lactam antibiotic cephalosporin C.</title>
        <authorList>
            <person name="Terfehr D."/>
            <person name="Dahlmann T.A."/>
            <person name="Specht T."/>
            <person name="Zadra I."/>
            <person name="Kuernsteiner H."/>
            <person name="Kueck U."/>
        </authorList>
    </citation>
    <scope>NUCLEOTIDE SEQUENCE [LARGE SCALE GENOMIC DNA]</scope>
    <source>
        <strain evidence="12">ATCC 11550 / CBS 779.69 / DSM 880 / IAM 14645 / JCM 23072 / IMI 49137</strain>
    </source>
</reference>
<dbReference type="Proteomes" id="UP000029964">
    <property type="component" value="Unassembled WGS sequence"/>
</dbReference>
<dbReference type="SUPFAM" id="SSF49899">
    <property type="entry name" value="Concanavalin A-like lectins/glucanases"/>
    <property type="match status" value="1"/>
</dbReference>
<feature type="chain" id="PRO_5012520068" description="Glucanase" evidence="10">
    <location>
        <begin position="16"/>
        <end position="450"/>
    </location>
</feature>
<gene>
    <name evidence="11" type="ORF">ACRE_051550</name>
</gene>
<dbReference type="GO" id="GO:0030245">
    <property type="term" value="P:cellulose catabolic process"/>
    <property type="evidence" value="ECO:0007669"/>
    <property type="project" value="UniProtKB-KW"/>
</dbReference>